<sequence length="274" mass="31286">MLMQNGLKLIGFATPSKLIVSCAGIVGGGIVLSITTNELSSQQISSAFSSAYRSIAGLFQPKNSEKDQSNNQNNFLQSLTKQITSVFEIVKKYFEPIFNIFTGSFKSLESLFKTLKEQQNSSNGGNQIPTMTLDSKSLWNGAFTLLGFKYRDIFEVEFGAFLYFLFNALFDLDKWNFLWKGDHGASFYQNWINLDKWKNALKGTEKFEERMKGFLFLLWNINKLGELETNNHKKPNQELKRKKISRNNMFALAYSAPWAINSVPEGQQQDQQKK</sequence>
<accession>U5NC59</accession>
<dbReference type="AlphaFoldDB" id="U5NC59"/>
<gene>
    <name evidence="1" type="ORF">PRV_00530</name>
</gene>
<dbReference type="KEGG" id="mpv:PRV_00530"/>
<evidence type="ECO:0000313" key="2">
    <source>
        <dbReference type="Proteomes" id="UP000017119"/>
    </source>
</evidence>
<dbReference type="HOGENOM" id="CLU_088914_0_0_14"/>
<dbReference type="RefSeq" id="WP_022768940.1">
    <property type="nucleotide sequence ID" value="NC_022575.1"/>
</dbReference>
<keyword evidence="2" id="KW-1185">Reference proteome</keyword>
<name>U5NC59_9MOLU</name>
<reference evidence="1 2" key="1">
    <citation type="journal article" date="2013" name="Genome Announc.">
        <title>Genome Sequence of Mycoplasma parvum (Formerly Eperythrozoon parvum), a Diminutive Hemoplasma of the Pig.</title>
        <authorList>
            <person name="do Nascimento N.C."/>
            <person name="Dos Santos A.P."/>
            <person name="Chu Y."/>
            <person name="Guimaraes A.M."/>
            <person name="Pagliaro A."/>
            <person name="Messick J.B."/>
        </authorList>
    </citation>
    <scope>NUCLEOTIDE SEQUENCE [LARGE SCALE GENOMIC DNA]</scope>
    <source>
        <strain evidence="1 2">Indiana</strain>
    </source>
</reference>
<dbReference type="Proteomes" id="UP000017119">
    <property type="component" value="Chromosome"/>
</dbReference>
<protein>
    <submittedName>
        <fullName evidence="1">Uncharacterized protein</fullName>
    </submittedName>
</protein>
<dbReference type="OrthoDB" id="403793at2"/>
<dbReference type="STRING" id="1403316.PRV_00530"/>
<organism evidence="1 2">
    <name type="scientific">Mycoplasma parvum str. Indiana</name>
    <dbReference type="NCBI Taxonomy" id="1403316"/>
    <lineage>
        <taxon>Bacteria</taxon>
        <taxon>Bacillati</taxon>
        <taxon>Mycoplasmatota</taxon>
        <taxon>Mollicutes</taxon>
        <taxon>Mycoplasmataceae</taxon>
        <taxon>Mycoplasma</taxon>
    </lineage>
</organism>
<dbReference type="PATRIC" id="fig|1403316.3.peg.84"/>
<proteinExistence type="predicted"/>
<evidence type="ECO:0000313" key="1">
    <source>
        <dbReference type="EMBL" id="AGX88875.1"/>
    </source>
</evidence>
<dbReference type="EMBL" id="CP006771">
    <property type="protein sequence ID" value="AGX88875.1"/>
    <property type="molecule type" value="Genomic_DNA"/>
</dbReference>